<accession>A0AAV3ZME7</accession>
<dbReference type="Pfam" id="PF00337">
    <property type="entry name" value="Gal-bind_lectin"/>
    <property type="match status" value="3"/>
</dbReference>
<protein>
    <recommendedName>
        <fullName evidence="3">Galectin</fullName>
    </recommendedName>
</protein>
<dbReference type="AlphaFoldDB" id="A0AAV3ZME7"/>
<keyword evidence="2" id="KW-0677">Repeat</keyword>
<dbReference type="GO" id="GO:0030246">
    <property type="term" value="F:carbohydrate binding"/>
    <property type="evidence" value="ECO:0007669"/>
    <property type="project" value="UniProtKB-UniRule"/>
</dbReference>
<dbReference type="FunFam" id="2.60.120.200:FF:000124">
    <property type="entry name" value="Galectin-4"/>
    <property type="match status" value="3"/>
</dbReference>
<dbReference type="SMART" id="SM00276">
    <property type="entry name" value="GLECT"/>
    <property type="match status" value="3"/>
</dbReference>
<evidence type="ECO:0000313" key="6">
    <source>
        <dbReference type="Proteomes" id="UP000735302"/>
    </source>
</evidence>
<dbReference type="EMBL" id="BLXT01002730">
    <property type="protein sequence ID" value="GFN97140.1"/>
    <property type="molecule type" value="Genomic_DNA"/>
</dbReference>
<feature type="domain" description="Galectin" evidence="4">
    <location>
        <begin position="332"/>
        <end position="467"/>
    </location>
</feature>
<dbReference type="InterPro" id="IPR013320">
    <property type="entry name" value="ConA-like_dom_sf"/>
</dbReference>
<dbReference type="PROSITE" id="PS51304">
    <property type="entry name" value="GALECTIN"/>
    <property type="match status" value="3"/>
</dbReference>
<dbReference type="PANTHER" id="PTHR11346">
    <property type="entry name" value="GALECTIN"/>
    <property type="match status" value="1"/>
</dbReference>
<evidence type="ECO:0000256" key="2">
    <source>
        <dbReference type="ARBA" id="ARBA00022737"/>
    </source>
</evidence>
<keyword evidence="6" id="KW-1185">Reference proteome</keyword>
<dbReference type="Gene3D" id="2.60.120.200">
    <property type="match status" value="3"/>
</dbReference>
<dbReference type="SMART" id="SM00908">
    <property type="entry name" value="Gal-bind_lectin"/>
    <property type="match status" value="3"/>
</dbReference>
<gene>
    <name evidence="5" type="ORF">PoB_002364600</name>
</gene>
<dbReference type="Proteomes" id="UP000735302">
    <property type="component" value="Unassembled WGS sequence"/>
</dbReference>
<comment type="caution">
    <text evidence="5">The sequence shown here is derived from an EMBL/GenBank/DDBJ whole genome shotgun (WGS) entry which is preliminary data.</text>
</comment>
<feature type="domain" description="Galectin" evidence="4">
    <location>
        <begin position="153"/>
        <end position="284"/>
    </location>
</feature>
<dbReference type="CDD" id="cd00070">
    <property type="entry name" value="GLECT"/>
    <property type="match status" value="3"/>
</dbReference>
<dbReference type="SUPFAM" id="SSF49899">
    <property type="entry name" value="Concanavalin A-like lectins/glucanases"/>
    <property type="match status" value="3"/>
</dbReference>
<sequence>MGSNISVPHSSFINGGLRNGMEVEIHGQPTMNCDRFSINLCAGPTVGQGDVGFHFNPRFGQGCVVRNHRQAGNWGAEEKAGGMPLTRGRQFVIKFQVDQHGYKVFVNQRHFCDFTHRLPMQIAQYLYIDGGIIINSLQLKGTAQLSPVVDTAYCSAIQGGVNEGMEIVISGQPKSNSDRFSINLCVGPTIEQGDVAFHFNPRFNQGCVVRNHYQAKKWGAEETAGGIPFMRGATFTTTVQISQYSYKVFVDGRHFCDFAHRLPKEIVQYLYIKGDVSIGSVNFVRSAGSGYPHPPHSSIPAGNAYPPHSSMSADNTYVASASGPIYKPPVPVTVPIQGGFHPGKIIYISGVPNVAGTRFYVNLVCGSFESSDIALHFDVRFNYGNDRSVVIRAHRQGGVFGSEERYQPYFPFVQGANFEMMVLCEPHCIKVAVNNQHFIEFNHRIAAHLVDHLQVTGDVKLSMIRFQ</sequence>
<keyword evidence="1 3" id="KW-0430">Lectin</keyword>
<evidence type="ECO:0000313" key="5">
    <source>
        <dbReference type="EMBL" id="GFN97140.1"/>
    </source>
</evidence>
<feature type="domain" description="Galectin" evidence="4">
    <location>
        <begin position="9"/>
        <end position="140"/>
    </location>
</feature>
<organism evidence="5 6">
    <name type="scientific">Plakobranchus ocellatus</name>
    <dbReference type="NCBI Taxonomy" id="259542"/>
    <lineage>
        <taxon>Eukaryota</taxon>
        <taxon>Metazoa</taxon>
        <taxon>Spiralia</taxon>
        <taxon>Lophotrochozoa</taxon>
        <taxon>Mollusca</taxon>
        <taxon>Gastropoda</taxon>
        <taxon>Heterobranchia</taxon>
        <taxon>Euthyneura</taxon>
        <taxon>Panpulmonata</taxon>
        <taxon>Sacoglossa</taxon>
        <taxon>Placobranchoidea</taxon>
        <taxon>Plakobranchidae</taxon>
        <taxon>Plakobranchus</taxon>
    </lineage>
</organism>
<evidence type="ECO:0000256" key="3">
    <source>
        <dbReference type="RuleBase" id="RU102079"/>
    </source>
</evidence>
<proteinExistence type="predicted"/>
<dbReference type="InterPro" id="IPR044156">
    <property type="entry name" value="Galectin-like"/>
</dbReference>
<evidence type="ECO:0000259" key="4">
    <source>
        <dbReference type="PROSITE" id="PS51304"/>
    </source>
</evidence>
<name>A0AAV3ZME7_9GAST</name>
<reference evidence="5 6" key="1">
    <citation type="journal article" date="2021" name="Elife">
        <title>Chloroplast acquisition without the gene transfer in kleptoplastic sea slugs, Plakobranchus ocellatus.</title>
        <authorList>
            <person name="Maeda T."/>
            <person name="Takahashi S."/>
            <person name="Yoshida T."/>
            <person name="Shimamura S."/>
            <person name="Takaki Y."/>
            <person name="Nagai Y."/>
            <person name="Toyoda A."/>
            <person name="Suzuki Y."/>
            <person name="Arimoto A."/>
            <person name="Ishii H."/>
            <person name="Satoh N."/>
            <person name="Nishiyama T."/>
            <person name="Hasebe M."/>
            <person name="Maruyama T."/>
            <person name="Minagawa J."/>
            <person name="Obokata J."/>
            <person name="Shigenobu S."/>
        </authorList>
    </citation>
    <scope>NUCLEOTIDE SEQUENCE [LARGE SCALE GENOMIC DNA]</scope>
</reference>
<dbReference type="InterPro" id="IPR001079">
    <property type="entry name" value="Galectin_CRD"/>
</dbReference>
<evidence type="ECO:0000256" key="1">
    <source>
        <dbReference type="ARBA" id="ARBA00022734"/>
    </source>
</evidence>
<dbReference type="PANTHER" id="PTHR11346:SF147">
    <property type="entry name" value="GALECTIN"/>
    <property type="match status" value="1"/>
</dbReference>